<gene>
    <name evidence="8" type="ORF">SLS53_006922</name>
</gene>
<evidence type="ECO:0000313" key="9">
    <source>
        <dbReference type="Proteomes" id="UP001320245"/>
    </source>
</evidence>
<keyword evidence="3 6" id="KW-1133">Transmembrane helix</keyword>
<feature type="transmembrane region" description="Helical" evidence="6">
    <location>
        <begin position="71"/>
        <end position="91"/>
    </location>
</feature>
<feature type="transmembrane region" description="Helical" evidence="6">
    <location>
        <begin position="103"/>
        <end position="122"/>
    </location>
</feature>
<feature type="transmembrane region" description="Helical" evidence="6">
    <location>
        <begin position="191"/>
        <end position="211"/>
    </location>
</feature>
<dbReference type="PRINTS" id="PR01036">
    <property type="entry name" value="TCRTETB"/>
</dbReference>
<dbReference type="EMBL" id="JAJSPL020000032">
    <property type="protein sequence ID" value="KAK7736712.1"/>
    <property type="molecule type" value="Genomic_DNA"/>
</dbReference>
<feature type="transmembrane region" description="Helical" evidence="6">
    <location>
        <begin position="389"/>
        <end position="410"/>
    </location>
</feature>
<dbReference type="PANTHER" id="PTHR23501:SF59">
    <property type="entry name" value="MAJOR FACILITATOR SUPERFAMILY (MFS) PROFILE DOMAIN-CONTAINING PROTEIN-RELATED"/>
    <property type="match status" value="1"/>
</dbReference>
<feature type="region of interest" description="Disordered" evidence="5">
    <location>
        <begin position="536"/>
        <end position="560"/>
    </location>
</feature>
<feature type="transmembrane region" description="Helical" evidence="6">
    <location>
        <begin position="257"/>
        <end position="277"/>
    </location>
</feature>
<dbReference type="Gene3D" id="1.20.1250.20">
    <property type="entry name" value="MFS general substrate transporter like domains"/>
    <property type="match status" value="2"/>
</dbReference>
<evidence type="ECO:0000256" key="6">
    <source>
        <dbReference type="SAM" id="Phobius"/>
    </source>
</evidence>
<dbReference type="Pfam" id="PF07690">
    <property type="entry name" value="MFS_1"/>
    <property type="match status" value="1"/>
</dbReference>
<evidence type="ECO:0000256" key="5">
    <source>
        <dbReference type="SAM" id="MobiDB-lite"/>
    </source>
</evidence>
<name>A0AAN9U1I0_9PEZI</name>
<evidence type="ECO:0000313" key="8">
    <source>
        <dbReference type="EMBL" id="KAK7736712.1"/>
    </source>
</evidence>
<feature type="transmembrane region" description="Helical" evidence="6">
    <location>
        <begin position="331"/>
        <end position="352"/>
    </location>
</feature>
<reference evidence="8 9" key="1">
    <citation type="journal article" date="2023" name="PLoS ONE">
        <title>Cytospora paraplurivora sp. nov. isolated from orchards with fruit tree decline syndrome in Ontario, Canada.</title>
        <authorList>
            <person name="Ilyukhin E."/>
            <person name="Nguyen H.D.T."/>
            <person name="Castle A.J."/>
            <person name="Ellouze W."/>
        </authorList>
    </citation>
    <scope>NUCLEOTIDE SEQUENCE [LARGE SCALE GENOMIC DNA]</scope>
    <source>
        <strain evidence="8 9">FDS-564</strain>
    </source>
</reference>
<dbReference type="AlphaFoldDB" id="A0AAN9U1I0"/>
<comment type="subcellular location">
    <subcellularLocation>
        <location evidence="1">Membrane</location>
        <topology evidence="1">Multi-pass membrane protein</topology>
    </subcellularLocation>
</comment>
<evidence type="ECO:0000256" key="1">
    <source>
        <dbReference type="ARBA" id="ARBA00004141"/>
    </source>
</evidence>
<dbReference type="GO" id="GO:0005886">
    <property type="term" value="C:plasma membrane"/>
    <property type="evidence" value="ECO:0007669"/>
    <property type="project" value="TreeGrafter"/>
</dbReference>
<feature type="transmembrane region" description="Helical" evidence="6">
    <location>
        <begin position="500"/>
        <end position="522"/>
    </location>
</feature>
<comment type="caution">
    <text evidence="8">The sequence shown here is derived from an EMBL/GenBank/DDBJ whole genome shotgun (WGS) entry which is preliminary data.</text>
</comment>
<feature type="transmembrane region" description="Helical" evidence="6">
    <location>
        <begin position="364"/>
        <end position="383"/>
    </location>
</feature>
<dbReference type="Proteomes" id="UP001320245">
    <property type="component" value="Unassembled WGS sequence"/>
</dbReference>
<dbReference type="PROSITE" id="PS50850">
    <property type="entry name" value="MFS"/>
    <property type="match status" value="1"/>
</dbReference>
<proteinExistence type="predicted"/>
<dbReference type="GO" id="GO:0022857">
    <property type="term" value="F:transmembrane transporter activity"/>
    <property type="evidence" value="ECO:0007669"/>
    <property type="project" value="InterPro"/>
</dbReference>
<feature type="transmembrane region" description="Helical" evidence="6">
    <location>
        <begin position="298"/>
        <end position="319"/>
    </location>
</feature>
<dbReference type="InterPro" id="IPR011701">
    <property type="entry name" value="MFS"/>
</dbReference>
<dbReference type="PANTHER" id="PTHR23501">
    <property type="entry name" value="MAJOR FACILITATOR SUPERFAMILY"/>
    <property type="match status" value="1"/>
</dbReference>
<evidence type="ECO:0000256" key="4">
    <source>
        <dbReference type="ARBA" id="ARBA00023136"/>
    </source>
</evidence>
<feature type="transmembrane region" description="Helical" evidence="6">
    <location>
        <begin position="34"/>
        <end position="59"/>
    </location>
</feature>
<protein>
    <recommendedName>
        <fullName evidence="7">Major facilitator superfamily (MFS) profile domain-containing protein</fullName>
    </recommendedName>
</protein>
<feature type="transmembrane region" description="Helical" evidence="6">
    <location>
        <begin position="161"/>
        <end position="179"/>
    </location>
</feature>
<dbReference type="SUPFAM" id="SSF103473">
    <property type="entry name" value="MFS general substrate transporter"/>
    <property type="match status" value="1"/>
</dbReference>
<feature type="domain" description="Major facilitator superfamily (MFS) profile" evidence="7">
    <location>
        <begin position="37"/>
        <end position="528"/>
    </location>
</feature>
<dbReference type="InterPro" id="IPR020846">
    <property type="entry name" value="MFS_dom"/>
</dbReference>
<evidence type="ECO:0000256" key="3">
    <source>
        <dbReference type="ARBA" id="ARBA00022989"/>
    </source>
</evidence>
<dbReference type="InterPro" id="IPR036259">
    <property type="entry name" value="MFS_trans_sf"/>
</dbReference>
<keyword evidence="9" id="KW-1185">Reference proteome</keyword>
<organism evidence="8 9">
    <name type="scientific">Cytospora paraplurivora</name>
    <dbReference type="NCBI Taxonomy" id="2898453"/>
    <lineage>
        <taxon>Eukaryota</taxon>
        <taxon>Fungi</taxon>
        <taxon>Dikarya</taxon>
        <taxon>Ascomycota</taxon>
        <taxon>Pezizomycotina</taxon>
        <taxon>Sordariomycetes</taxon>
        <taxon>Sordariomycetidae</taxon>
        <taxon>Diaporthales</taxon>
        <taxon>Cytosporaceae</taxon>
        <taxon>Cytospora</taxon>
    </lineage>
</organism>
<accession>A0AAN9U1I0</accession>
<keyword evidence="4 6" id="KW-0472">Membrane</keyword>
<feature type="transmembrane region" description="Helical" evidence="6">
    <location>
        <begin position="128"/>
        <end position="149"/>
    </location>
</feature>
<evidence type="ECO:0000256" key="2">
    <source>
        <dbReference type="ARBA" id="ARBA00022692"/>
    </source>
</evidence>
<sequence>MGEPGGPTPVAVAVVPASSPAPAPAKKLKLGVHFWLAFWSLASISLTAALDSATLALALPTISEDIGGGDIEAFWAGTSYLLANTGTLLLWCSLSDALGRRPCLFACTAFLTAGSIVCARARTYSVLIAGRTVQGVGGGGILGLTYVVITDLVPLRARPKFVAMLNALTALGSVTGPIIGGACAVTGNWPWIFWLNLPICVVSAVGLALFLRLQGQQARMVDQLRELDWLGSALFIAFLTTFLVPVTWGGLQYPWGSWQTLLPLLLGAAGLFCVALHQRYLAPRPFVPRQIFANSRSVAITFFGSFSNGLILFSIVYYVPEYFLGVKGYSSLVAGAATLPTTLTAIPCAVGTGIGMARTGRYRWALRSGWAVAVIGLCVLIVQDVDTPVAGWVFINLASAVGTGMLMPAINLAQQASVPQDHVAMSTTLVLFFRSFGKTVGVAMGNPILDNVLRAQLRRSGSHVPSEYLGLSAVEAVELLNAEATRAALGPTLVYTMRSALVTGFRALFGALAGLAAVNFFLQIPMQEFSLNQDHVTKQGWMSPEERTRGDEAAPETPSG</sequence>
<keyword evidence="2 6" id="KW-0812">Transmembrane</keyword>
<feature type="transmembrane region" description="Helical" evidence="6">
    <location>
        <begin position="232"/>
        <end position="251"/>
    </location>
</feature>
<evidence type="ECO:0000259" key="7">
    <source>
        <dbReference type="PROSITE" id="PS50850"/>
    </source>
</evidence>